<comment type="cofactor">
    <cofactor evidence="1">
        <name>heme</name>
        <dbReference type="ChEBI" id="CHEBI:30413"/>
    </cofactor>
</comment>
<dbReference type="InterPro" id="IPR001128">
    <property type="entry name" value="Cyt_P450"/>
</dbReference>
<keyword evidence="9 12" id="KW-0560">Oxidoreductase</keyword>
<gene>
    <name evidence="14" type="ORF">AFUS01_LOCUS17576</name>
</gene>
<dbReference type="AlphaFoldDB" id="A0A8J2JXP5"/>
<name>A0A8J2JXP5_9HEXA</name>
<feature type="signal peptide" evidence="13">
    <location>
        <begin position="1"/>
        <end position="25"/>
    </location>
</feature>
<dbReference type="GO" id="GO:0020037">
    <property type="term" value="F:heme binding"/>
    <property type="evidence" value="ECO:0007669"/>
    <property type="project" value="InterPro"/>
</dbReference>
<evidence type="ECO:0000256" key="11">
    <source>
        <dbReference type="ARBA" id="ARBA00023136"/>
    </source>
</evidence>
<evidence type="ECO:0008006" key="16">
    <source>
        <dbReference type="Google" id="ProtNLM"/>
    </source>
</evidence>
<evidence type="ECO:0000256" key="9">
    <source>
        <dbReference type="ARBA" id="ARBA00023002"/>
    </source>
</evidence>
<protein>
    <recommendedName>
        <fullName evidence="16">Cytochrome P450</fullName>
    </recommendedName>
</protein>
<dbReference type="EMBL" id="CAJVCH010169049">
    <property type="protein sequence ID" value="CAG7728820.1"/>
    <property type="molecule type" value="Genomic_DNA"/>
</dbReference>
<sequence>MAVTSILVLVSLGVLLWQLLKKSRSDIFLQRFSGPRKLPFLGNAWFIARPTERLKNLQILQQEYGNRVGMTLGSQKMLTVFHPDDVAKMLTVFHPDDVAKVLASKEMNRSWFLELLFTDWLGSTCLLTAKGKEYLRMRKMYLPMFSYIHSENLELNFNTHSKTLLSVLKKEAGKGAAVEVRWLLTLCTLDNISQYFLGKSMGCLTKFDNEYPAAVHNETKLINQRIYLPWLWPKVCWNISSIGKKEKVIREYLQDFMDKVVQERKSEIFTNTPDISVEQMKDKFQKTGLDYSLSEQLGGNTEFTDRYIRDLMNSCILAGHDTVAAGLTFALYLLAANPKEQAKLHAELDEVFGNDRDRNVESSDLTKLKFLECCIKETERLYPPIPIMPRTSENDFELDKNCVVPKGVDIVVSPWVTHRLPEFFPEPEEFRPSRFFPENCTGRHPYAYFAFSAGVRICMGIKIAIVLEKIILADIFRNFTVELEDPTLKVVPVGDIVVFPRDGLKVKLNPR</sequence>
<evidence type="ECO:0000256" key="3">
    <source>
        <dbReference type="ARBA" id="ARBA00004586"/>
    </source>
</evidence>
<evidence type="ECO:0000313" key="14">
    <source>
        <dbReference type="EMBL" id="CAG7728820.1"/>
    </source>
</evidence>
<dbReference type="GO" id="GO:0005789">
    <property type="term" value="C:endoplasmic reticulum membrane"/>
    <property type="evidence" value="ECO:0007669"/>
    <property type="project" value="UniProtKB-SubCell"/>
</dbReference>
<accession>A0A8J2JXP5</accession>
<proteinExistence type="inferred from homology"/>
<dbReference type="Proteomes" id="UP000708208">
    <property type="component" value="Unassembled WGS sequence"/>
</dbReference>
<keyword evidence="5 12" id="KW-0349">Heme</keyword>
<dbReference type="PANTHER" id="PTHR24291:SF189">
    <property type="entry name" value="CYTOCHROME P450 4C3-RELATED"/>
    <property type="match status" value="1"/>
</dbReference>
<keyword evidence="15" id="KW-1185">Reference proteome</keyword>
<evidence type="ECO:0000256" key="5">
    <source>
        <dbReference type="ARBA" id="ARBA00022617"/>
    </source>
</evidence>
<dbReference type="PROSITE" id="PS00086">
    <property type="entry name" value="CYTOCHROME_P450"/>
    <property type="match status" value="1"/>
</dbReference>
<dbReference type="GO" id="GO:0004497">
    <property type="term" value="F:monooxygenase activity"/>
    <property type="evidence" value="ECO:0007669"/>
    <property type="project" value="UniProtKB-KW"/>
</dbReference>
<comment type="subcellular location">
    <subcellularLocation>
        <location evidence="3">Endoplasmic reticulum membrane</location>
    </subcellularLocation>
    <subcellularLocation>
        <location evidence="2">Microsome membrane</location>
    </subcellularLocation>
</comment>
<evidence type="ECO:0000256" key="2">
    <source>
        <dbReference type="ARBA" id="ARBA00004524"/>
    </source>
</evidence>
<evidence type="ECO:0000256" key="6">
    <source>
        <dbReference type="ARBA" id="ARBA00022723"/>
    </source>
</evidence>
<keyword evidence="8" id="KW-0492">Microsome</keyword>
<evidence type="ECO:0000256" key="7">
    <source>
        <dbReference type="ARBA" id="ARBA00022824"/>
    </source>
</evidence>
<evidence type="ECO:0000256" key="13">
    <source>
        <dbReference type="SAM" id="SignalP"/>
    </source>
</evidence>
<keyword evidence="13" id="KW-0732">Signal</keyword>
<dbReference type="OrthoDB" id="1470350at2759"/>
<keyword evidence="12" id="KW-0503">Monooxygenase</keyword>
<keyword evidence="10 12" id="KW-0408">Iron</keyword>
<feature type="chain" id="PRO_5035163658" description="Cytochrome P450" evidence="13">
    <location>
        <begin position="26"/>
        <end position="511"/>
    </location>
</feature>
<dbReference type="InterPro" id="IPR017972">
    <property type="entry name" value="Cyt_P450_CS"/>
</dbReference>
<dbReference type="PANTHER" id="PTHR24291">
    <property type="entry name" value="CYTOCHROME P450 FAMILY 4"/>
    <property type="match status" value="1"/>
</dbReference>
<keyword evidence="6 12" id="KW-0479">Metal-binding</keyword>
<dbReference type="InterPro" id="IPR050196">
    <property type="entry name" value="Cytochrome_P450_Monoox"/>
</dbReference>
<dbReference type="Pfam" id="PF00067">
    <property type="entry name" value="p450"/>
    <property type="match status" value="1"/>
</dbReference>
<keyword evidence="11" id="KW-0472">Membrane</keyword>
<reference evidence="14" key="1">
    <citation type="submission" date="2021-06" db="EMBL/GenBank/DDBJ databases">
        <authorList>
            <person name="Hodson N. C."/>
            <person name="Mongue J. A."/>
            <person name="Jaron S. K."/>
        </authorList>
    </citation>
    <scope>NUCLEOTIDE SEQUENCE</scope>
</reference>
<comment type="caution">
    <text evidence="14">The sequence shown here is derived from an EMBL/GenBank/DDBJ whole genome shotgun (WGS) entry which is preliminary data.</text>
</comment>
<comment type="similarity">
    <text evidence="4 12">Belongs to the cytochrome P450 family.</text>
</comment>
<evidence type="ECO:0000313" key="15">
    <source>
        <dbReference type="Proteomes" id="UP000708208"/>
    </source>
</evidence>
<evidence type="ECO:0000256" key="1">
    <source>
        <dbReference type="ARBA" id="ARBA00001971"/>
    </source>
</evidence>
<evidence type="ECO:0000256" key="10">
    <source>
        <dbReference type="ARBA" id="ARBA00023004"/>
    </source>
</evidence>
<evidence type="ECO:0000256" key="4">
    <source>
        <dbReference type="ARBA" id="ARBA00010617"/>
    </source>
</evidence>
<evidence type="ECO:0000256" key="8">
    <source>
        <dbReference type="ARBA" id="ARBA00022848"/>
    </source>
</evidence>
<dbReference type="GO" id="GO:0016705">
    <property type="term" value="F:oxidoreductase activity, acting on paired donors, with incorporation or reduction of molecular oxygen"/>
    <property type="evidence" value="ECO:0007669"/>
    <property type="project" value="InterPro"/>
</dbReference>
<organism evidence="14 15">
    <name type="scientific">Allacma fusca</name>
    <dbReference type="NCBI Taxonomy" id="39272"/>
    <lineage>
        <taxon>Eukaryota</taxon>
        <taxon>Metazoa</taxon>
        <taxon>Ecdysozoa</taxon>
        <taxon>Arthropoda</taxon>
        <taxon>Hexapoda</taxon>
        <taxon>Collembola</taxon>
        <taxon>Symphypleona</taxon>
        <taxon>Sminthuridae</taxon>
        <taxon>Allacma</taxon>
    </lineage>
</organism>
<keyword evidence="7" id="KW-0256">Endoplasmic reticulum</keyword>
<dbReference type="GO" id="GO:0005506">
    <property type="term" value="F:iron ion binding"/>
    <property type="evidence" value="ECO:0007669"/>
    <property type="project" value="InterPro"/>
</dbReference>
<evidence type="ECO:0000256" key="12">
    <source>
        <dbReference type="RuleBase" id="RU000461"/>
    </source>
</evidence>